<dbReference type="SMART" id="SM00437">
    <property type="entry name" value="TOP1Ac"/>
    <property type="match status" value="1"/>
</dbReference>
<dbReference type="SMART" id="SM00493">
    <property type="entry name" value="TOPRIM"/>
    <property type="match status" value="1"/>
</dbReference>
<keyword evidence="5 7" id="KW-0238">DNA-binding</keyword>
<dbReference type="InterPro" id="IPR003602">
    <property type="entry name" value="Topo_IA_DNA-bd_dom"/>
</dbReference>
<evidence type="ECO:0000256" key="2">
    <source>
        <dbReference type="ARBA" id="ARBA00009446"/>
    </source>
</evidence>
<keyword evidence="12" id="KW-1185">Reference proteome</keyword>
<dbReference type="PANTHER" id="PTHR11390:SF20">
    <property type="entry name" value="DNA TOPOISOMERASE 3-BETA-1"/>
    <property type="match status" value="1"/>
</dbReference>
<evidence type="ECO:0000256" key="5">
    <source>
        <dbReference type="ARBA" id="ARBA00023125"/>
    </source>
</evidence>
<dbReference type="InterPro" id="IPR013497">
    <property type="entry name" value="Topo_IA_cen"/>
</dbReference>
<dbReference type="PANTHER" id="PTHR11390">
    <property type="entry name" value="PROKARYOTIC DNA TOPOISOMERASE"/>
    <property type="match status" value="1"/>
</dbReference>
<dbReference type="PROSITE" id="PS00396">
    <property type="entry name" value="TOPO_IA_1"/>
    <property type="match status" value="1"/>
</dbReference>
<dbReference type="InterPro" id="IPR000380">
    <property type="entry name" value="Topo_IA"/>
</dbReference>
<evidence type="ECO:0000256" key="3">
    <source>
        <dbReference type="ARBA" id="ARBA00012891"/>
    </source>
</evidence>
<dbReference type="InterPro" id="IPR006171">
    <property type="entry name" value="TOPRIM_dom"/>
</dbReference>
<dbReference type="PRINTS" id="PR00417">
    <property type="entry name" value="PRTPISMRASEI"/>
</dbReference>
<dbReference type="Pfam" id="PF23546">
    <property type="entry name" value="Zn_ribbon_TOP3B"/>
    <property type="match status" value="1"/>
</dbReference>
<keyword evidence="4 7" id="KW-0799">Topoisomerase</keyword>
<evidence type="ECO:0000259" key="10">
    <source>
        <dbReference type="PROSITE" id="PS52039"/>
    </source>
</evidence>
<dbReference type="EMBL" id="CP092870">
    <property type="protein sequence ID" value="UYV70828.1"/>
    <property type="molecule type" value="Genomic_DNA"/>
</dbReference>
<accession>A0ABY6KSW5</accession>
<sequence length="715" mass="81464">MRTALMVAEKPSLAKSIAQILSNGSVQTRKSVSNACPVHEFIETFNGEATLFKMTSVCGHVMALDFIPKYNSWDKVDPIELFEATTKKKLSNPELHIPQLLQKEGLGCDYLILWLDCDKEGENICYEVLDIVRPQLRKWYQRESQAVFRAKFSALTEREIHEAMSNLGQPNLHEARAVDARQELDLRVGCAFTRFQTKYFQGKYSNLDSTLISFGPCQTPTLGFCVERYDKIQNFKPEPYWLLHVEQLKENCVCQIQSASRKAVSLEWQRGAIFDVEVARYFLNNIKNVQHALVTSVKTKESVRPRPLALNTVELMRVASSGLGMGPQHTMQLAEKLYTQGYISYPRTETTSYPDSFDLKEVLHHLRAVRPYSEAVQDLLSSGINRPRKGHDAGDHPPITPLKAAQRDDLDGNAWKIYDYISRHFIATLCEDMVFLQTTVQLEVGEEKFSCQGMQLLERGFTAVFPWQAPGPDDILPPLEEGSLCPILEMKLLDKMTQPPDYLTEAELITLMEKHGIGTDASIPTHINNICERHYVTVESGRRLKPTKLGLVLVQGYNQIDQDLVLPTMRAAVERQLNLIAHGKADFHQVLKHGLNIFLLKFVHFVTSIFAMDDLFSQTFMALADSGRPFTRCGKCRRFLKLTSKTNNQLHCQICHETLALPRGGNIREFKEYECPLDGYQLVHWSEGPKAKFLVKLFIFKLSDLSVLQQEYHDN</sequence>
<proteinExistence type="inferred from homology"/>
<evidence type="ECO:0000313" key="11">
    <source>
        <dbReference type="EMBL" id="UYV70828.1"/>
    </source>
</evidence>
<feature type="domain" description="Topo IA-type catalytic" evidence="10">
    <location>
        <begin position="171"/>
        <end position="603"/>
    </location>
</feature>
<evidence type="ECO:0000256" key="1">
    <source>
        <dbReference type="ARBA" id="ARBA00000213"/>
    </source>
</evidence>
<comment type="similarity">
    <text evidence="2 7">Belongs to the type IA topoisomerase family.</text>
</comment>
<dbReference type="InterPro" id="IPR034144">
    <property type="entry name" value="TOPRIM_TopoIII"/>
</dbReference>
<keyword evidence="6 7" id="KW-0413">Isomerase</keyword>
<dbReference type="Gene3D" id="3.40.50.140">
    <property type="match status" value="1"/>
</dbReference>
<gene>
    <name evidence="11" type="ORF">LAZ67_8000756</name>
</gene>
<evidence type="ECO:0000256" key="8">
    <source>
        <dbReference type="SAM" id="MobiDB-lite"/>
    </source>
</evidence>
<evidence type="ECO:0000256" key="7">
    <source>
        <dbReference type="RuleBase" id="RU362092"/>
    </source>
</evidence>
<dbReference type="InterPro" id="IPR023405">
    <property type="entry name" value="Topo_IA_core_domain"/>
</dbReference>
<feature type="region of interest" description="Disordered" evidence="8">
    <location>
        <begin position="384"/>
        <end position="404"/>
    </location>
</feature>
<dbReference type="CDD" id="cd03362">
    <property type="entry name" value="TOPRIM_TopoIA_TopoIII"/>
    <property type="match status" value="1"/>
</dbReference>
<evidence type="ECO:0000259" key="9">
    <source>
        <dbReference type="PROSITE" id="PS50880"/>
    </source>
</evidence>
<dbReference type="InterPro" id="IPR003601">
    <property type="entry name" value="Topo_IA_2"/>
</dbReference>
<dbReference type="SUPFAM" id="SSF56712">
    <property type="entry name" value="Prokaryotic type I DNA topoisomerase"/>
    <property type="match status" value="1"/>
</dbReference>
<organism evidence="11 12">
    <name type="scientific">Cordylochernes scorpioides</name>
    <dbReference type="NCBI Taxonomy" id="51811"/>
    <lineage>
        <taxon>Eukaryota</taxon>
        <taxon>Metazoa</taxon>
        <taxon>Ecdysozoa</taxon>
        <taxon>Arthropoda</taxon>
        <taxon>Chelicerata</taxon>
        <taxon>Arachnida</taxon>
        <taxon>Pseudoscorpiones</taxon>
        <taxon>Cheliferoidea</taxon>
        <taxon>Chernetidae</taxon>
        <taxon>Cordylochernes</taxon>
    </lineage>
</organism>
<protein>
    <recommendedName>
        <fullName evidence="3 7">DNA topoisomerase</fullName>
        <ecNumber evidence="3 7">5.6.2.1</ecNumber>
    </recommendedName>
</protein>
<feature type="domain" description="Toprim" evidence="9">
    <location>
        <begin position="3"/>
        <end position="144"/>
    </location>
</feature>
<dbReference type="Pfam" id="PF01751">
    <property type="entry name" value="Toprim"/>
    <property type="match status" value="1"/>
</dbReference>
<dbReference type="Gene3D" id="1.10.290.10">
    <property type="entry name" value="Topoisomerase I, domain 4"/>
    <property type="match status" value="1"/>
</dbReference>
<dbReference type="InterPro" id="IPR013825">
    <property type="entry name" value="Topo_IA_cen_sub2"/>
</dbReference>
<dbReference type="PROSITE" id="PS50880">
    <property type="entry name" value="TOPRIM"/>
    <property type="match status" value="1"/>
</dbReference>
<dbReference type="CDD" id="cd00186">
    <property type="entry name" value="TOP1Ac"/>
    <property type="match status" value="1"/>
</dbReference>
<dbReference type="InterPro" id="IPR056452">
    <property type="entry name" value="Zn_ribbon_TOP3B"/>
</dbReference>
<dbReference type="Proteomes" id="UP001235939">
    <property type="component" value="Chromosome 08"/>
</dbReference>
<dbReference type="SMART" id="SM00436">
    <property type="entry name" value="TOP1Bc"/>
    <property type="match status" value="1"/>
</dbReference>
<dbReference type="Pfam" id="PF01131">
    <property type="entry name" value="Topoisom_bac"/>
    <property type="match status" value="1"/>
</dbReference>
<comment type="catalytic activity">
    <reaction evidence="1 7">
        <text>ATP-independent breakage of single-stranded DNA, followed by passage and rejoining.</text>
        <dbReference type="EC" id="5.6.2.1"/>
    </reaction>
</comment>
<comment type="function">
    <text evidence="7">Introduces a single-strand break via transesterification at a target site in duplex DNA. Releases the supercoiling and torsional tension of DNA introduced during the DNA replication and transcription by transiently cleaving and rejoining one strand of the DNA duplex. The scissile phosphodiester is attacked by the catalytic tyrosine of the enzyme, resulting in the formation of a DNA-(5'-phosphotyrosyl)-enzyme intermediate and the expulsion of a 3'-OH DNA strand.</text>
</comment>
<evidence type="ECO:0000256" key="6">
    <source>
        <dbReference type="ARBA" id="ARBA00023235"/>
    </source>
</evidence>
<dbReference type="InterPro" id="IPR013824">
    <property type="entry name" value="Topo_IA_cen_sub1"/>
</dbReference>
<reference evidence="11 12" key="1">
    <citation type="submission" date="2022-01" db="EMBL/GenBank/DDBJ databases">
        <title>A chromosomal length assembly of Cordylochernes scorpioides.</title>
        <authorList>
            <person name="Zeh D."/>
            <person name="Zeh J."/>
        </authorList>
    </citation>
    <scope>NUCLEOTIDE SEQUENCE [LARGE SCALE GENOMIC DNA]</scope>
    <source>
        <strain evidence="11">IN4F17</strain>
        <tissue evidence="11">Whole Body</tissue>
    </source>
</reference>
<dbReference type="Gene3D" id="2.70.20.10">
    <property type="entry name" value="Topoisomerase I, domain 3"/>
    <property type="match status" value="1"/>
</dbReference>
<evidence type="ECO:0000313" key="12">
    <source>
        <dbReference type="Proteomes" id="UP001235939"/>
    </source>
</evidence>
<name>A0ABY6KSW5_9ARAC</name>
<evidence type="ECO:0000256" key="4">
    <source>
        <dbReference type="ARBA" id="ARBA00023029"/>
    </source>
</evidence>
<dbReference type="EC" id="5.6.2.1" evidence="3 7"/>
<dbReference type="PROSITE" id="PS52039">
    <property type="entry name" value="TOPO_IA_2"/>
    <property type="match status" value="1"/>
</dbReference>
<dbReference type="InterPro" id="IPR023406">
    <property type="entry name" value="Topo_IA_AS"/>
</dbReference>
<dbReference type="InterPro" id="IPR013826">
    <property type="entry name" value="Topo_IA_cen_sub3"/>
</dbReference>
<dbReference type="Gene3D" id="1.10.460.10">
    <property type="entry name" value="Topoisomerase I, domain 2"/>
    <property type="match status" value="1"/>
</dbReference>